<dbReference type="Gene3D" id="1.25.40.10">
    <property type="entry name" value="Tetratricopeptide repeat domain"/>
    <property type="match status" value="2"/>
</dbReference>
<organism evidence="2 3">
    <name type="scientific">Sphingobium lignivorans</name>
    <dbReference type="NCBI Taxonomy" id="2735886"/>
    <lineage>
        <taxon>Bacteria</taxon>
        <taxon>Pseudomonadati</taxon>
        <taxon>Pseudomonadota</taxon>
        <taxon>Alphaproteobacteria</taxon>
        <taxon>Sphingomonadales</taxon>
        <taxon>Sphingomonadaceae</taxon>
        <taxon>Sphingobium</taxon>
    </lineage>
</organism>
<dbReference type="InterPro" id="IPR012668">
    <property type="entry name" value="CHP02466"/>
</dbReference>
<reference evidence="2 3" key="1">
    <citation type="submission" date="2020-08" db="EMBL/GenBank/DDBJ databases">
        <title>Exploring microbial biodiversity for novel pathways involved in the catabolism of aromatic compounds derived from lignin.</title>
        <authorList>
            <person name="Elkins J."/>
        </authorList>
    </citation>
    <scope>NUCLEOTIDE SEQUENCE [LARGE SCALE GENOMIC DNA]</scope>
    <source>
        <strain evidence="2 3">B1D3A</strain>
    </source>
</reference>
<keyword evidence="1" id="KW-0802">TPR repeat</keyword>
<evidence type="ECO:0000256" key="1">
    <source>
        <dbReference type="PROSITE-ProRule" id="PRU00339"/>
    </source>
</evidence>
<dbReference type="PANTHER" id="PTHR44809:SF1">
    <property type="entry name" value="PROTEIN O-MANNOSYL-TRANSFERASE TMTC1"/>
    <property type="match status" value="1"/>
</dbReference>
<protein>
    <submittedName>
        <fullName evidence="2">Tetratricopeptide (TPR) repeat protein</fullName>
    </submittedName>
</protein>
<dbReference type="Pfam" id="PF13432">
    <property type="entry name" value="TPR_16"/>
    <property type="match status" value="1"/>
</dbReference>
<feature type="repeat" description="TPR" evidence="1">
    <location>
        <begin position="179"/>
        <end position="212"/>
    </location>
</feature>
<dbReference type="Pfam" id="PF13428">
    <property type="entry name" value="TPR_14"/>
    <property type="match status" value="1"/>
</dbReference>
<gene>
    <name evidence="2" type="ORF">HNP60_001123</name>
</gene>
<evidence type="ECO:0000313" key="2">
    <source>
        <dbReference type="EMBL" id="MBB5985149.1"/>
    </source>
</evidence>
<dbReference type="PROSITE" id="PS50005">
    <property type="entry name" value="TPR"/>
    <property type="match status" value="1"/>
</dbReference>
<evidence type="ECO:0000313" key="3">
    <source>
        <dbReference type="Proteomes" id="UP001138540"/>
    </source>
</evidence>
<dbReference type="PANTHER" id="PTHR44809">
    <property type="match status" value="1"/>
</dbReference>
<dbReference type="Gene3D" id="2.60.120.620">
    <property type="entry name" value="q2cbj1_9rhob like domain"/>
    <property type="match status" value="1"/>
</dbReference>
<dbReference type="InterPro" id="IPR019734">
    <property type="entry name" value="TPR_rpt"/>
</dbReference>
<dbReference type="EMBL" id="JACHKA010000001">
    <property type="protein sequence ID" value="MBB5985149.1"/>
    <property type="molecule type" value="Genomic_DNA"/>
</dbReference>
<keyword evidence="3" id="KW-1185">Reference proteome</keyword>
<dbReference type="Proteomes" id="UP001138540">
    <property type="component" value="Unassembled WGS sequence"/>
</dbReference>
<comment type="caution">
    <text evidence="2">The sequence shown here is derived from an EMBL/GenBank/DDBJ whole genome shotgun (WGS) entry which is preliminary data.</text>
</comment>
<dbReference type="Pfam" id="PF13759">
    <property type="entry name" value="2OG-FeII_Oxy_5"/>
    <property type="match status" value="1"/>
</dbReference>
<dbReference type="RefSeq" id="WP_184151155.1">
    <property type="nucleotide sequence ID" value="NZ_JACHKA010000001.1"/>
</dbReference>
<dbReference type="SUPFAM" id="SSF48452">
    <property type="entry name" value="TPR-like"/>
    <property type="match status" value="2"/>
</dbReference>
<sequence length="573" mass="61898">MSTGPLPHFSGDLQRAVDLMRQGRLAEAERLLETAARQAPQDARPHFFLALAARHRGDATGATRELAIALDLDPLFQDAAVELARLLNAGGEPERVIALTGPAAAVARPAEALLVERARAFQALDRPEERLAERERIVALYPARSSAYHNLAAALGDAGHAQRAEAAARQAFALGGKAPETWLVLARALQGQNRLDEAEQAFRRAVALRPSYVEALRDLAQLMWMRTGRLDAALAELAPGLATEQAGRLRMIMARFHDAAGDAATGYRLLTQAGGPGSAETESAAAQLAIGFDPERALAHALRAEALAPASGSIRRQMIDALLVTGQPQQALDRIEAQLALTPLDQGLIAAQWTAWRLLGDARADALYDYDAFVSAMTIEPPPGWSSLPDYLGDLAASLRSLHGFMAHPLDQSLRSGTQTSADLLRSDDPAIRGFRTAIDGAIRRYVETLGTGSDPFRARRRGGYRLKGMWSVRLSPGGFHVDHVHPQGWISSACYIALPDGMDDEETRAGWIRFGQPGIPTAPPLEAGHFVRPQPGMLVLFPSYMWHGTVPCPDGSDRLTIAFDILPEDVIQ</sequence>
<name>A0ABR6NG42_9SPHN</name>
<proteinExistence type="predicted"/>
<dbReference type="InterPro" id="IPR052943">
    <property type="entry name" value="TMTC_O-mannosyl-trnsfr"/>
</dbReference>
<dbReference type="SMART" id="SM00028">
    <property type="entry name" value="TPR"/>
    <property type="match status" value="4"/>
</dbReference>
<dbReference type="InterPro" id="IPR011990">
    <property type="entry name" value="TPR-like_helical_dom_sf"/>
</dbReference>
<accession>A0ABR6NG42</accession>